<gene>
    <name evidence="1" type="ORF">EXN61_14285</name>
</gene>
<dbReference type="InterPro" id="IPR021341">
    <property type="entry name" value="DUF2958"/>
</dbReference>
<reference evidence="1 2" key="1">
    <citation type="journal article" date="2019" name="Appl. Microbiol. Biotechnol.">
        <title>Differential efficiency of wild type rhizogenic strains for rol gene transformation of plants.</title>
        <authorList>
            <person name="Desmet S."/>
            <person name="De Keyser E."/>
            <person name="Van Vaerenbergh J."/>
            <person name="Baeyen S."/>
            <person name="Van Huylenbroeck J."/>
            <person name="Geelen D."/>
            <person name="Dhooghe E."/>
        </authorList>
    </citation>
    <scope>NUCLEOTIDE SEQUENCE [LARGE SCALE GENOMIC DNA]</scope>
    <source>
        <strain evidence="1 2">MAFF210266</strain>
    </source>
</reference>
<accession>A0A546Y024</accession>
<organism evidence="1 2">
    <name type="scientific">Agrobacterium tumefaciens</name>
    <dbReference type="NCBI Taxonomy" id="358"/>
    <lineage>
        <taxon>Bacteria</taxon>
        <taxon>Pseudomonadati</taxon>
        <taxon>Pseudomonadota</taxon>
        <taxon>Alphaproteobacteria</taxon>
        <taxon>Hyphomicrobiales</taxon>
        <taxon>Rhizobiaceae</taxon>
        <taxon>Rhizobium/Agrobacterium group</taxon>
        <taxon>Agrobacterium</taxon>
        <taxon>Agrobacterium tumefaciens complex</taxon>
    </lineage>
</organism>
<dbReference type="Proteomes" id="UP000317023">
    <property type="component" value="Unassembled WGS sequence"/>
</dbReference>
<sequence length="253" mass="28607">MQENSESKHEDKPTKLQTDLALLFTTDLYVGSERLYKIKLKGTSLNLRYEIDGEMHQRTYLSSLSWRAIMLFALTEGKTVTVHEMDLPGRYRQMFPTTLLRRLQWHARQNANFPPVARFYDPNGSAVMLLTRSRVCDHAVDALHNLTDGAPVFQPLWISDIMALRPILGIELVRDETFSATMSTSAYLEAAAISDRIVEEPELSALSLIGNVPRLVAPPSSKAVRGIYDQACRENPALVELRDRSIYGDYSFG</sequence>
<comment type="caution">
    <text evidence="1">The sequence shown here is derived from an EMBL/GenBank/DDBJ whole genome shotgun (WGS) entry which is preliminary data.</text>
</comment>
<evidence type="ECO:0000313" key="1">
    <source>
        <dbReference type="EMBL" id="TRB06341.1"/>
    </source>
</evidence>
<evidence type="ECO:0000313" key="2">
    <source>
        <dbReference type="Proteomes" id="UP000317023"/>
    </source>
</evidence>
<dbReference type="Pfam" id="PF11171">
    <property type="entry name" value="DUF2958"/>
    <property type="match status" value="1"/>
</dbReference>
<dbReference type="RefSeq" id="WP_142857259.1">
    <property type="nucleotide sequence ID" value="NZ_SGOE01000003.1"/>
</dbReference>
<protein>
    <submittedName>
        <fullName evidence="1">DUF2958 domain-containing protein</fullName>
    </submittedName>
</protein>
<dbReference type="EMBL" id="SGOE01000003">
    <property type="protein sequence ID" value="TRB06341.1"/>
    <property type="molecule type" value="Genomic_DNA"/>
</dbReference>
<proteinExistence type="predicted"/>
<name>A0A546Y024_AGRTU</name>
<dbReference type="AlphaFoldDB" id="A0A546Y024"/>